<dbReference type="EMBL" id="BJLR01000022">
    <property type="protein sequence ID" value="GEA88650.1"/>
    <property type="molecule type" value="Genomic_DNA"/>
</dbReference>
<dbReference type="Proteomes" id="UP000317046">
    <property type="component" value="Unassembled WGS sequence"/>
</dbReference>
<dbReference type="AlphaFoldDB" id="A0A4Y3L0J0"/>
<dbReference type="Gene3D" id="3.40.50.12780">
    <property type="entry name" value="N-terminal domain of ligase-like"/>
    <property type="match status" value="1"/>
</dbReference>
<dbReference type="SUPFAM" id="SSF56801">
    <property type="entry name" value="Acetyl-CoA synthetase-like"/>
    <property type="match status" value="1"/>
</dbReference>
<evidence type="ECO:0000313" key="1">
    <source>
        <dbReference type="EMBL" id="GEA88650.1"/>
    </source>
</evidence>
<dbReference type="InterPro" id="IPR042099">
    <property type="entry name" value="ANL_N_sf"/>
</dbReference>
<comment type="caution">
    <text evidence="1">The sequence shown here is derived from an EMBL/GenBank/DDBJ whole genome shotgun (WGS) entry which is preliminary data.</text>
</comment>
<dbReference type="InterPro" id="IPR017523">
    <property type="entry name" value="Rv3268"/>
</dbReference>
<sequence>MRDTARHAAPYADRMPPSTVADVLSALQPEPGRPRLTWYGPDGERVELSGTVLDNWVTKTANLLVEELDAGPGTRVSLDLPPHWRTLVWALATWRVGACVELLGAGGSGADVVVTHRPGSTAGGPPVVAVPLAALARRFDGDLPAGALDAAAAVMTYGDALGWTPPRDGAAPAVAATAGVVDHDGLLGWAAGSSGAPLGARTLLRLPTSGHDTAGFLRAALDVLAGEGSVVVVTAGADGSDDARVDRIVETERVTALSGTTG</sequence>
<protein>
    <submittedName>
        <fullName evidence="1">Acyl-CoA synthetase</fullName>
    </submittedName>
</protein>
<dbReference type="NCBIfam" id="TIGR03089">
    <property type="entry name" value="TIGR03089 family protein"/>
    <property type="match status" value="1"/>
</dbReference>
<name>A0A4Y3L0J0_9CELL</name>
<organism evidence="1 2">
    <name type="scientific">Cellulomonas cellasea</name>
    <dbReference type="NCBI Taxonomy" id="43670"/>
    <lineage>
        <taxon>Bacteria</taxon>
        <taxon>Bacillati</taxon>
        <taxon>Actinomycetota</taxon>
        <taxon>Actinomycetes</taxon>
        <taxon>Micrococcales</taxon>
        <taxon>Cellulomonadaceae</taxon>
        <taxon>Cellulomonas</taxon>
    </lineage>
</organism>
<reference evidence="1" key="1">
    <citation type="submission" date="2019-06" db="EMBL/GenBank/DDBJ databases">
        <title>Whole genome shotgun sequence of Cellulomonas cellasea NBRC 3753.</title>
        <authorList>
            <person name="Hosoyama A."/>
            <person name="Uohara A."/>
            <person name="Ohji S."/>
            <person name="Ichikawa N."/>
        </authorList>
    </citation>
    <scope>NUCLEOTIDE SEQUENCE [LARGE SCALE GENOMIC DNA]</scope>
    <source>
        <strain evidence="1">NBRC 3753</strain>
    </source>
</reference>
<gene>
    <name evidence="1" type="ORF">CCE01nite_25990</name>
</gene>
<evidence type="ECO:0000313" key="2">
    <source>
        <dbReference type="Proteomes" id="UP000317046"/>
    </source>
</evidence>
<proteinExistence type="predicted"/>
<keyword evidence="2" id="KW-1185">Reference proteome</keyword>
<accession>A0A4Y3L0J0</accession>